<sequence length="318" mass="35845">MPDNWEEIIERLARPRPLSPKLSDGDFRQFKRADTLASKEKPVTTLVVPLLDGNIICHYGARPEQLSHQIREELSHYIIPSTQDDLLMPNFFLEAKGPDELHVVATRQACYDGALGARGMHFLQSYQQEGPTYDNNTYTLTSIYHGGALKIYATHVTTSEGPDSRPEYITTQVNTWGMTGNPETFRQGISAYRNARDWAKEKRDEFIRAANERLSEAHSQHSSITQHQSASDLTPNLDDSDASTESDEYQDAQQWKFAALIEHGEEEPQGKTKKPRIHASESPLMQLVTWPATQLVIGLPNRAFLSVSTNLLQIALEV</sequence>
<reference evidence="2 3" key="1">
    <citation type="submission" date="2017-10" db="EMBL/GenBank/DDBJ databases">
        <title>Comparative genomics in systemic dimorphic fungi from Ajellomycetaceae.</title>
        <authorList>
            <person name="Munoz J.F."/>
            <person name="Mcewen J.G."/>
            <person name="Clay O.K."/>
            <person name="Cuomo C.A."/>
        </authorList>
    </citation>
    <scope>NUCLEOTIDE SEQUENCE [LARGE SCALE GENOMIC DNA]</scope>
    <source>
        <strain evidence="2 3">UAMH7299</strain>
    </source>
</reference>
<gene>
    <name evidence="2" type="ORF">AJ80_01134</name>
</gene>
<dbReference type="EMBL" id="PDNA01000009">
    <property type="protein sequence ID" value="PGH27177.1"/>
    <property type="molecule type" value="Genomic_DNA"/>
</dbReference>
<evidence type="ECO:0000256" key="1">
    <source>
        <dbReference type="SAM" id="MobiDB-lite"/>
    </source>
</evidence>
<feature type="compositionally biased region" description="Acidic residues" evidence="1">
    <location>
        <begin position="238"/>
        <end position="248"/>
    </location>
</feature>
<evidence type="ECO:0000313" key="3">
    <source>
        <dbReference type="Proteomes" id="UP000224634"/>
    </source>
</evidence>
<accession>A0A2B7Z2X1</accession>
<organism evidence="2 3">
    <name type="scientific">Polytolypa hystricis (strain UAMH7299)</name>
    <dbReference type="NCBI Taxonomy" id="1447883"/>
    <lineage>
        <taxon>Eukaryota</taxon>
        <taxon>Fungi</taxon>
        <taxon>Dikarya</taxon>
        <taxon>Ascomycota</taxon>
        <taxon>Pezizomycotina</taxon>
        <taxon>Eurotiomycetes</taxon>
        <taxon>Eurotiomycetidae</taxon>
        <taxon>Onygenales</taxon>
        <taxon>Onygenales incertae sedis</taxon>
        <taxon>Polytolypa</taxon>
    </lineage>
</organism>
<dbReference type="STRING" id="1447883.A0A2B7Z2X1"/>
<comment type="caution">
    <text evidence="2">The sequence shown here is derived from an EMBL/GenBank/DDBJ whole genome shotgun (WGS) entry which is preliminary data.</text>
</comment>
<protein>
    <submittedName>
        <fullName evidence="2">Uncharacterized protein</fullName>
    </submittedName>
</protein>
<dbReference type="OrthoDB" id="5403634at2759"/>
<feature type="region of interest" description="Disordered" evidence="1">
    <location>
        <begin position="214"/>
        <end position="248"/>
    </location>
</feature>
<dbReference type="Proteomes" id="UP000224634">
    <property type="component" value="Unassembled WGS sequence"/>
</dbReference>
<proteinExistence type="predicted"/>
<name>A0A2B7Z2X1_POLH7</name>
<keyword evidence="3" id="KW-1185">Reference proteome</keyword>
<evidence type="ECO:0000313" key="2">
    <source>
        <dbReference type="EMBL" id="PGH27177.1"/>
    </source>
</evidence>
<feature type="compositionally biased region" description="Low complexity" evidence="1">
    <location>
        <begin position="220"/>
        <end position="231"/>
    </location>
</feature>
<dbReference type="AlphaFoldDB" id="A0A2B7Z2X1"/>